<protein>
    <submittedName>
        <fullName evidence="2">Uncharacterized protein</fullName>
    </submittedName>
</protein>
<reference evidence="2 3" key="1">
    <citation type="journal article" date="2012" name="J. Bacteriol.">
        <title>Genome Sequence of the Bacteriocin-Producing Strain Lactococcus garvieae DCC43.</title>
        <authorList>
            <person name="Gabrielsen C."/>
            <person name="Brede D.A."/>
            <person name="Hernandez P.E."/>
            <person name="Nes I.F."/>
            <person name="Diep D.B."/>
        </authorList>
    </citation>
    <scope>NUCLEOTIDE SEQUENCE [LARGE SCALE GENOMIC DNA]</scope>
    <source>
        <strain evidence="2 3">DCC43</strain>
    </source>
</reference>
<sequence length="87" mass="9106">MNLPANITTGLHTAFQVMQYAGIGIGVVVIAFTLATGARKDVQKRRQAWDDVIGVAAICFALGTLGAVLNWIFTAMGIGSFLPAGII</sequence>
<dbReference type="PATRIC" id="fig|1231377.3.peg.1825"/>
<feature type="transmembrane region" description="Helical" evidence="1">
    <location>
        <begin position="20"/>
        <end position="39"/>
    </location>
</feature>
<organism evidence="2 3">
    <name type="scientific">Lactococcus garvieae DCC43</name>
    <dbReference type="NCBI Taxonomy" id="1231377"/>
    <lineage>
        <taxon>Bacteria</taxon>
        <taxon>Bacillati</taxon>
        <taxon>Bacillota</taxon>
        <taxon>Bacilli</taxon>
        <taxon>Lactobacillales</taxon>
        <taxon>Streptococcaceae</taxon>
        <taxon>Lactococcus</taxon>
    </lineage>
</organism>
<keyword evidence="1" id="KW-0812">Transmembrane</keyword>
<evidence type="ECO:0000313" key="2">
    <source>
        <dbReference type="EMBL" id="EKF50794.1"/>
    </source>
</evidence>
<accession>K2PKP4</accession>
<proteinExistence type="predicted"/>
<dbReference type="Proteomes" id="UP000006787">
    <property type="component" value="Unassembled WGS sequence"/>
</dbReference>
<keyword evidence="1" id="KW-0472">Membrane</keyword>
<keyword evidence="1" id="KW-1133">Transmembrane helix</keyword>
<evidence type="ECO:0000256" key="1">
    <source>
        <dbReference type="SAM" id="Phobius"/>
    </source>
</evidence>
<dbReference type="RefSeq" id="WP_003136422.1">
    <property type="nucleotide sequence ID" value="NZ_AMQS01000032.1"/>
</dbReference>
<evidence type="ECO:0000313" key="3">
    <source>
        <dbReference type="Proteomes" id="UP000006787"/>
    </source>
</evidence>
<dbReference type="AlphaFoldDB" id="K2PKP4"/>
<feature type="transmembrane region" description="Helical" evidence="1">
    <location>
        <begin position="51"/>
        <end position="73"/>
    </location>
</feature>
<comment type="caution">
    <text evidence="2">The sequence shown here is derived from an EMBL/GenBank/DDBJ whole genome shotgun (WGS) entry which is preliminary data.</text>
</comment>
<name>K2PKP4_9LACT</name>
<gene>
    <name evidence="2" type="ORF">C426_1845</name>
</gene>
<dbReference type="EMBL" id="AMQS01000032">
    <property type="protein sequence ID" value="EKF50794.1"/>
    <property type="molecule type" value="Genomic_DNA"/>
</dbReference>